<name>J9RA50_RIEAN</name>
<dbReference type="AlphaFoldDB" id="J9RA50"/>
<reference evidence="1 2" key="1">
    <citation type="submission" date="2012-09" db="EMBL/GenBank/DDBJ databases">
        <title>Riemerella anatipestifer vaccine strains.</title>
        <authorList>
            <person name="Chun C.A."/>
            <person name="Shu W.M."/>
            <person name="Kang Z.D."/>
            <person name="Jia W.X."/>
        </authorList>
    </citation>
    <scope>NUCLEOTIDE SEQUENCE [LARGE SCALE GENOMIC DNA]</scope>
    <source>
        <strain evidence="1 2">RA-CH-1</strain>
    </source>
</reference>
<keyword evidence="2" id="KW-1185">Reference proteome</keyword>
<dbReference type="HOGENOM" id="CLU_084466_0_0_10"/>
<evidence type="ECO:0000313" key="2">
    <source>
        <dbReference type="Proteomes" id="UP000006276"/>
    </source>
</evidence>
<protein>
    <recommendedName>
        <fullName evidence="3">DUF4391 domain-containing protein</fullName>
    </recommendedName>
</protein>
<dbReference type="PATRIC" id="fig|1228997.3.peg.2007"/>
<dbReference type="Proteomes" id="UP000006276">
    <property type="component" value="Chromosome"/>
</dbReference>
<accession>J9RA50</accession>
<sequence>MAFFNLPITTEVNRVIPKNAFDDYTNTKQKKLFTDYIYKITWTHKISENTVNLIAKNIQEIQVFRIELKQKVNISKILEIINKSIPYHIVFWIEYDDEAYISTASKHSHPTDENFSVIDWTFTSEWFDISDIPFQFNLKKSLDDVFKNLCIQLSGKDNIDSQPINRIIKNQQEEAYLKREISKIKSAISKSKQFNEKVELNLALKEMEKKLNALN</sequence>
<proteinExistence type="predicted"/>
<gene>
    <name evidence="1" type="ORF">B739_2005</name>
</gene>
<dbReference type="EMBL" id="CP003787">
    <property type="protein sequence ID" value="AFR36587.1"/>
    <property type="molecule type" value="Genomic_DNA"/>
</dbReference>
<dbReference type="RefSeq" id="WP_014938850.1">
    <property type="nucleotide sequence ID" value="NC_018609.1"/>
</dbReference>
<dbReference type="InterPro" id="IPR025503">
    <property type="entry name" value="DUF4391"/>
</dbReference>
<evidence type="ECO:0008006" key="3">
    <source>
        <dbReference type="Google" id="ProtNLM"/>
    </source>
</evidence>
<dbReference type="KEGG" id="rag:B739_2005"/>
<organism evidence="1 2">
    <name type="scientific">Riemerella anatipestifer RA-CH-1</name>
    <dbReference type="NCBI Taxonomy" id="1228997"/>
    <lineage>
        <taxon>Bacteria</taxon>
        <taxon>Pseudomonadati</taxon>
        <taxon>Bacteroidota</taxon>
        <taxon>Flavobacteriia</taxon>
        <taxon>Flavobacteriales</taxon>
        <taxon>Weeksellaceae</taxon>
        <taxon>Riemerella</taxon>
    </lineage>
</organism>
<evidence type="ECO:0000313" key="1">
    <source>
        <dbReference type="EMBL" id="AFR36587.1"/>
    </source>
</evidence>
<dbReference type="Pfam" id="PF14335">
    <property type="entry name" value="DUF4391"/>
    <property type="match status" value="1"/>
</dbReference>